<keyword evidence="7" id="KW-1133">Transmembrane helix</keyword>
<dbReference type="InterPro" id="IPR000014">
    <property type="entry name" value="PAS"/>
</dbReference>
<evidence type="ECO:0000256" key="2">
    <source>
        <dbReference type="ARBA" id="ARBA00022475"/>
    </source>
</evidence>
<dbReference type="NCBIfam" id="TIGR00229">
    <property type="entry name" value="sensory_box"/>
    <property type="match status" value="1"/>
</dbReference>
<dbReference type="CDD" id="cd11386">
    <property type="entry name" value="MCP_signal"/>
    <property type="match status" value="1"/>
</dbReference>
<dbReference type="Gene3D" id="1.10.287.950">
    <property type="entry name" value="Methyl-accepting chemotaxis protein"/>
    <property type="match status" value="1"/>
</dbReference>
<keyword evidence="6" id="KW-0812">Transmembrane</keyword>
<dbReference type="InterPro" id="IPR004090">
    <property type="entry name" value="Chemotax_Me-accpt_rcpt"/>
</dbReference>
<protein>
    <submittedName>
        <fullName evidence="13">Methyl-accepting chemotaxis sensor/transducer protein</fullName>
    </submittedName>
</protein>
<evidence type="ECO:0000256" key="9">
    <source>
        <dbReference type="ARBA" id="ARBA00023224"/>
    </source>
</evidence>
<keyword evidence="5" id="KW-0997">Cell inner membrane</keyword>
<dbReference type="SMART" id="SM00086">
    <property type="entry name" value="PAC"/>
    <property type="match status" value="1"/>
</dbReference>
<dbReference type="GO" id="GO:0004888">
    <property type="term" value="F:transmembrane signaling receptor activity"/>
    <property type="evidence" value="ECO:0007669"/>
    <property type="project" value="InterPro"/>
</dbReference>
<comment type="subcellular location">
    <subcellularLocation>
        <location evidence="1">Cell inner membrane</location>
        <topology evidence="1">Multi-pass membrane protein</topology>
    </subcellularLocation>
</comment>
<dbReference type="SUPFAM" id="SSF55785">
    <property type="entry name" value="PYP-like sensor domain (PAS domain)"/>
    <property type="match status" value="1"/>
</dbReference>
<proteinExistence type="inferred from homology"/>
<dbReference type="CDD" id="cd00130">
    <property type="entry name" value="PAS"/>
    <property type="match status" value="1"/>
</dbReference>
<evidence type="ECO:0000259" key="12">
    <source>
        <dbReference type="PROSITE" id="PS50112"/>
    </source>
</evidence>
<evidence type="ECO:0000259" key="11">
    <source>
        <dbReference type="PROSITE" id="PS50111"/>
    </source>
</evidence>
<keyword evidence="2" id="KW-1003">Cell membrane</keyword>
<sequence length="526" mass="56992">MKINTPVTNHETDYPEDYNILSTTDLKGAISYCNGNFIRVSGFSREELTGRNHNIVRHPDMPPAAFADLWVTMKQKKPWMGVVKNRCKDGSYYWVDAYVTPIKEDGQVHEYQSVRTKPERSLVRRAEKIYRQLMKGQIPLALRLPRLSVGARLVAGFSIAVLPPLGALLASGAVSTSTVGGLAALSLGATGATVWRIAGRLTEGARQARRIIDNPLMQLIYTDSTDEVGAMTLAMKMQASELRAVVGRVSDSSQTLKVSAESLATSIEQTNIRVNEQRSQTDMVATAIHEMSATVQEVARNATYAADGTTEAEKAADEGKTVVDETIRSIRTVAAGVEQAAGVIDQLNSDAANIGTVVDVIRGIAEQTNLLALNAAIEAARAGEQGRGFAVVADEVRTLAQRTQQSTQEIQDMVEHLQSRVNEAVSTMEQGTKKTEASVQCATAAGQVLKDITQAISKISEMNTQIAAAAEEQSAVAEEINGNVTAINELGQDTADEAFRNGEISQRLIHEARRQQQLVAQFQRRG</sequence>
<gene>
    <name evidence="13" type="ORF">MNBD_GAMMA14-1747</name>
</gene>
<evidence type="ECO:0000313" key="13">
    <source>
        <dbReference type="EMBL" id="VAW81752.1"/>
    </source>
</evidence>
<evidence type="ECO:0000256" key="3">
    <source>
        <dbReference type="ARBA" id="ARBA00022481"/>
    </source>
</evidence>
<feature type="domain" description="PAS" evidence="12">
    <location>
        <begin position="25"/>
        <end position="60"/>
    </location>
</feature>
<keyword evidence="9" id="KW-0807">Transducer</keyword>
<dbReference type="InterPro" id="IPR004089">
    <property type="entry name" value="MCPsignal_dom"/>
</dbReference>
<dbReference type="Pfam" id="PF00015">
    <property type="entry name" value="MCPsignal"/>
    <property type="match status" value="1"/>
</dbReference>
<dbReference type="PANTHER" id="PTHR32089">
    <property type="entry name" value="METHYL-ACCEPTING CHEMOTAXIS PROTEIN MCPB"/>
    <property type="match status" value="1"/>
</dbReference>
<dbReference type="GO" id="GO:0007165">
    <property type="term" value="P:signal transduction"/>
    <property type="evidence" value="ECO:0007669"/>
    <property type="project" value="UniProtKB-KW"/>
</dbReference>
<organism evidence="13">
    <name type="scientific">hydrothermal vent metagenome</name>
    <dbReference type="NCBI Taxonomy" id="652676"/>
    <lineage>
        <taxon>unclassified sequences</taxon>
        <taxon>metagenomes</taxon>
        <taxon>ecological metagenomes</taxon>
    </lineage>
</organism>
<dbReference type="PRINTS" id="PR00260">
    <property type="entry name" value="CHEMTRNSDUCR"/>
</dbReference>
<dbReference type="PANTHER" id="PTHR32089:SF112">
    <property type="entry name" value="LYSOZYME-LIKE PROTEIN-RELATED"/>
    <property type="match status" value="1"/>
</dbReference>
<accession>A0A3B0Z2Q5</accession>
<dbReference type="GO" id="GO:0005886">
    <property type="term" value="C:plasma membrane"/>
    <property type="evidence" value="ECO:0007669"/>
    <property type="project" value="UniProtKB-SubCell"/>
</dbReference>
<evidence type="ECO:0000256" key="1">
    <source>
        <dbReference type="ARBA" id="ARBA00004429"/>
    </source>
</evidence>
<dbReference type="EMBL" id="UOFM01000424">
    <property type="protein sequence ID" value="VAW81752.1"/>
    <property type="molecule type" value="Genomic_DNA"/>
</dbReference>
<dbReference type="FunFam" id="1.10.287.950:FF:000001">
    <property type="entry name" value="Methyl-accepting chemotaxis sensory transducer"/>
    <property type="match status" value="1"/>
</dbReference>
<evidence type="ECO:0000256" key="6">
    <source>
        <dbReference type="ARBA" id="ARBA00022692"/>
    </source>
</evidence>
<dbReference type="InterPro" id="IPR035965">
    <property type="entry name" value="PAS-like_dom_sf"/>
</dbReference>
<dbReference type="PROSITE" id="PS50111">
    <property type="entry name" value="CHEMOTAXIS_TRANSDUC_2"/>
    <property type="match status" value="1"/>
</dbReference>
<comment type="similarity">
    <text evidence="10">Belongs to the methyl-accepting chemotaxis (MCP) protein family.</text>
</comment>
<dbReference type="SMART" id="SM00283">
    <property type="entry name" value="MA"/>
    <property type="match status" value="1"/>
</dbReference>
<evidence type="ECO:0000256" key="7">
    <source>
        <dbReference type="ARBA" id="ARBA00022989"/>
    </source>
</evidence>
<keyword evidence="3" id="KW-0488">Methylation</keyword>
<name>A0A3B0Z2Q5_9ZZZZ</name>
<dbReference type="GO" id="GO:0006935">
    <property type="term" value="P:chemotaxis"/>
    <property type="evidence" value="ECO:0007669"/>
    <property type="project" value="UniProtKB-KW"/>
</dbReference>
<evidence type="ECO:0000256" key="10">
    <source>
        <dbReference type="ARBA" id="ARBA00029447"/>
    </source>
</evidence>
<evidence type="ECO:0000256" key="5">
    <source>
        <dbReference type="ARBA" id="ARBA00022519"/>
    </source>
</evidence>
<dbReference type="Gene3D" id="3.30.450.20">
    <property type="entry name" value="PAS domain"/>
    <property type="match status" value="1"/>
</dbReference>
<dbReference type="InterPro" id="IPR013655">
    <property type="entry name" value="PAS_fold_3"/>
</dbReference>
<keyword evidence="8" id="KW-0472">Membrane</keyword>
<feature type="domain" description="Methyl-accepting transducer" evidence="11">
    <location>
        <begin position="252"/>
        <end position="488"/>
    </location>
</feature>
<keyword evidence="4" id="KW-0145">Chemotaxis</keyword>
<dbReference type="Pfam" id="PF08447">
    <property type="entry name" value="PAS_3"/>
    <property type="match status" value="1"/>
</dbReference>
<dbReference type="PROSITE" id="PS50112">
    <property type="entry name" value="PAS"/>
    <property type="match status" value="1"/>
</dbReference>
<evidence type="ECO:0000256" key="8">
    <source>
        <dbReference type="ARBA" id="ARBA00023136"/>
    </source>
</evidence>
<dbReference type="AlphaFoldDB" id="A0A3B0Z2Q5"/>
<dbReference type="FunFam" id="3.30.450.20:FF:000046">
    <property type="entry name" value="Aerotaxis sensor receptor"/>
    <property type="match status" value="1"/>
</dbReference>
<dbReference type="InterPro" id="IPR001610">
    <property type="entry name" value="PAC"/>
</dbReference>
<reference evidence="13" key="1">
    <citation type="submission" date="2018-06" db="EMBL/GenBank/DDBJ databases">
        <authorList>
            <person name="Zhirakovskaya E."/>
        </authorList>
    </citation>
    <scope>NUCLEOTIDE SEQUENCE</scope>
</reference>
<evidence type="ECO:0000256" key="4">
    <source>
        <dbReference type="ARBA" id="ARBA00022500"/>
    </source>
</evidence>
<dbReference type="SUPFAM" id="SSF58104">
    <property type="entry name" value="Methyl-accepting chemotaxis protein (MCP) signaling domain"/>
    <property type="match status" value="1"/>
</dbReference>